<dbReference type="EMBL" id="LVYK01000049">
    <property type="protein sequence ID" value="RAS74475.1"/>
    <property type="molecule type" value="Genomic_DNA"/>
</dbReference>
<reference evidence="1 2" key="1">
    <citation type="submission" date="2016-03" db="EMBL/GenBank/DDBJ databases">
        <title>Comparison of Bacillus endophyticus and B. anthracis characteristics using whole genome sequence analysis and microbiological techniques.</title>
        <authorList>
            <person name="Lekota K.E."/>
            <person name="Mafofo J."/>
            <person name="Rees J."/>
            <person name="Muchadeyi F.C."/>
            <person name="Madoroba E."/>
            <person name="Van Heerden H."/>
        </authorList>
    </citation>
    <scope>NUCLEOTIDE SEQUENCE [LARGE SCALE GENOMIC DNA]</scope>
    <source>
        <strain evidence="1 2">3631_10C</strain>
    </source>
</reference>
<dbReference type="AlphaFoldDB" id="A0AAX1Q8X6"/>
<gene>
    <name evidence="1" type="ORF">A3864_18680</name>
</gene>
<dbReference type="Pfam" id="PF14169">
    <property type="entry name" value="YdjO"/>
    <property type="match status" value="1"/>
</dbReference>
<evidence type="ECO:0000313" key="1">
    <source>
        <dbReference type="EMBL" id="RAS74475.1"/>
    </source>
</evidence>
<accession>A0AAX1Q8X6</accession>
<name>A0AAX1Q8X6_9BACI</name>
<dbReference type="InterPro" id="IPR025916">
    <property type="entry name" value="YdjO"/>
</dbReference>
<dbReference type="RefSeq" id="WP_111924342.1">
    <property type="nucleotide sequence ID" value="NZ_JBCMSM010000061.1"/>
</dbReference>
<protein>
    <submittedName>
        <fullName evidence="1">Cold-shock protein</fullName>
    </submittedName>
</protein>
<dbReference type="Proteomes" id="UP000250174">
    <property type="component" value="Unassembled WGS sequence"/>
</dbReference>
<comment type="caution">
    <text evidence="1">The sequence shown here is derived from an EMBL/GenBank/DDBJ whole genome shotgun (WGS) entry which is preliminary data.</text>
</comment>
<sequence length="67" mass="8271">MYYYNNRNQEPLAQEQIEVWECTVEECKGWMRKDFSYDDHQKCPLCGNHMRSRKRLIDKIPLNPHQR</sequence>
<organism evidence="1 2">
    <name type="scientific">Priestia endophytica</name>
    <dbReference type="NCBI Taxonomy" id="135735"/>
    <lineage>
        <taxon>Bacteria</taxon>
        <taxon>Bacillati</taxon>
        <taxon>Bacillota</taxon>
        <taxon>Bacilli</taxon>
        <taxon>Bacillales</taxon>
        <taxon>Bacillaceae</taxon>
        <taxon>Priestia</taxon>
    </lineage>
</organism>
<proteinExistence type="predicted"/>
<evidence type="ECO:0000313" key="2">
    <source>
        <dbReference type="Proteomes" id="UP000250174"/>
    </source>
</evidence>